<dbReference type="WBParaSite" id="JU765_v2.g6242.t2">
    <property type="protein sequence ID" value="JU765_v2.g6242.t2"/>
    <property type="gene ID" value="JU765_v2.g6242"/>
</dbReference>
<reference evidence="2" key="1">
    <citation type="submission" date="2022-11" db="UniProtKB">
        <authorList>
            <consortium name="WormBaseParasite"/>
        </authorList>
    </citation>
    <scope>IDENTIFICATION</scope>
</reference>
<sequence length="77" mass="8719">MERQDQAKDENGQNHITSNLNENRNNYKNVGPGTSNSYLSVSHMVRQQSDTTHNNRRLVRSQAVCDDRPATSCDQVS</sequence>
<dbReference type="Proteomes" id="UP000887576">
    <property type="component" value="Unplaced"/>
</dbReference>
<organism evidence="1 2">
    <name type="scientific">Panagrolaimus sp. JU765</name>
    <dbReference type="NCBI Taxonomy" id="591449"/>
    <lineage>
        <taxon>Eukaryota</taxon>
        <taxon>Metazoa</taxon>
        <taxon>Ecdysozoa</taxon>
        <taxon>Nematoda</taxon>
        <taxon>Chromadorea</taxon>
        <taxon>Rhabditida</taxon>
        <taxon>Tylenchina</taxon>
        <taxon>Panagrolaimomorpha</taxon>
        <taxon>Panagrolaimoidea</taxon>
        <taxon>Panagrolaimidae</taxon>
        <taxon>Panagrolaimus</taxon>
    </lineage>
</organism>
<evidence type="ECO:0000313" key="2">
    <source>
        <dbReference type="WBParaSite" id="JU765_v2.g6242.t2"/>
    </source>
</evidence>
<accession>A0AC34REN7</accession>
<protein>
    <submittedName>
        <fullName evidence="2">Protein kinase domain-containing protein</fullName>
    </submittedName>
</protein>
<proteinExistence type="predicted"/>
<evidence type="ECO:0000313" key="1">
    <source>
        <dbReference type="Proteomes" id="UP000887576"/>
    </source>
</evidence>
<name>A0AC34REN7_9BILA</name>